<dbReference type="PANTHER" id="PTHR28096">
    <property type="entry name" value="PROTEIN FAF1"/>
    <property type="match status" value="1"/>
</dbReference>
<dbReference type="OrthoDB" id="5556956at2759"/>
<dbReference type="InterPro" id="IPR053030">
    <property type="entry name" value="Ribosomal_biogenesis_FAF1-like"/>
</dbReference>
<comment type="caution">
    <text evidence="2">The sequence shown here is derived from an EMBL/GenBank/DDBJ whole genome shotgun (WGS) entry which is preliminary data.</text>
</comment>
<dbReference type="Pfam" id="PF15375">
    <property type="entry name" value="FSAF1"/>
    <property type="match status" value="1"/>
</dbReference>
<organism evidence="2 3">
    <name type="scientific">Populus tomentosa</name>
    <name type="common">Chinese white poplar</name>
    <dbReference type="NCBI Taxonomy" id="118781"/>
    <lineage>
        <taxon>Eukaryota</taxon>
        <taxon>Viridiplantae</taxon>
        <taxon>Streptophyta</taxon>
        <taxon>Embryophyta</taxon>
        <taxon>Tracheophyta</taxon>
        <taxon>Spermatophyta</taxon>
        <taxon>Magnoliopsida</taxon>
        <taxon>eudicotyledons</taxon>
        <taxon>Gunneridae</taxon>
        <taxon>Pentapetalae</taxon>
        <taxon>rosids</taxon>
        <taxon>fabids</taxon>
        <taxon>Malpighiales</taxon>
        <taxon>Salicaceae</taxon>
        <taxon>Saliceae</taxon>
        <taxon>Populus</taxon>
    </lineage>
</organism>
<feature type="compositionally biased region" description="Basic residues" evidence="1">
    <location>
        <begin position="231"/>
        <end position="252"/>
    </location>
</feature>
<feature type="region of interest" description="Disordered" evidence="1">
    <location>
        <begin position="197"/>
        <end position="252"/>
    </location>
</feature>
<dbReference type="EMBL" id="JAAWWB010000025">
    <property type="protein sequence ID" value="KAG6752033.1"/>
    <property type="molecule type" value="Genomic_DNA"/>
</dbReference>
<sequence>MKKKNQASGSGSGSGDMDDKDQEWDIKKIMKDIEFFKPGTMSFHWVQLHNLMIEMIDLLFMRDEKKEDVSSPADLFNLLVLPFRPKGWATASSASHMTWKERKELENQKVVSLGGKPPKKQRLPLSVARVQMKKQKEREEKMLEMREQENMVLGRFGGGSGARRTVERRKLEDRVLRSTEGHFKNGILDVKHLLSRAPSRDDGSSSHMVNKGKKHSGKRRDDGSSSDMVTKGKKHSGKKNKGKKKGGGRKRH</sequence>
<proteinExistence type="predicted"/>
<dbReference type="AlphaFoldDB" id="A0A8X7YF85"/>
<accession>A0A8X7YF85</accession>
<keyword evidence="3" id="KW-1185">Reference proteome</keyword>
<evidence type="ECO:0000313" key="2">
    <source>
        <dbReference type="EMBL" id="KAG6752033.1"/>
    </source>
</evidence>
<evidence type="ECO:0000313" key="3">
    <source>
        <dbReference type="Proteomes" id="UP000886885"/>
    </source>
</evidence>
<dbReference type="PANTHER" id="PTHR28096:SF1">
    <property type="entry name" value="PROTEIN FAF1"/>
    <property type="match status" value="1"/>
</dbReference>
<dbReference type="InterPro" id="IPR027973">
    <property type="entry name" value="FSAF1-like"/>
</dbReference>
<gene>
    <name evidence="2" type="ORF">POTOM_044249</name>
</gene>
<name>A0A8X7YF85_POPTO</name>
<dbReference type="Proteomes" id="UP000886885">
    <property type="component" value="Chromosome 13A"/>
</dbReference>
<protein>
    <submittedName>
        <fullName evidence="2">Uncharacterized protein</fullName>
    </submittedName>
</protein>
<dbReference type="GO" id="GO:0000462">
    <property type="term" value="P:maturation of SSU-rRNA from tricistronic rRNA transcript (SSU-rRNA, 5.8S rRNA, LSU-rRNA)"/>
    <property type="evidence" value="ECO:0007669"/>
    <property type="project" value="TreeGrafter"/>
</dbReference>
<evidence type="ECO:0000256" key="1">
    <source>
        <dbReference type="SAM" id="MobiDB-lite"/>
    </source>
</evidence>
<reference evidence="2" key="1">
    <citation type="journal article" date="2020" name="bioRxiv">
        <title>Hybrid origin of Populus tomentosa Carr. identified through genome sequencing and phylogenomic analysis.</title>
        <authorList>
            <person name="An X."/>
            <person name="Gao K."/>
            <person name="Chen Z."/>
            <person name="Li J."/>
            <person name="Yang X."/>
            <person name="Yang X."/>
            <person name="Zhou J."/>
            <person name="Guo T."/>
            <person name="Zhao T."/>
            <person name="Huang S."/>
            <person name="Miao D."/>
            <person name="Khan W.U."/>
            <person name="Rao P."/>
            <person name="Ye M."/>
            <person name="Lei B."/>
            <person name="Liao W."/>
            <person name="Wang J."/>
            <person name="Ji L."/>
            <person name="Li Y."/>
            <person name="Guo B."/>
            <person name="Mustafa N.S."/>
            <person name="Li S."/>
            <person name="Yun Q."/>
            <person name="Keller S.R."/>
            <person name="Mao J."/>
            <person name="Zhang R."/>
            <person name="Strauss S.H."/>
        </authorList>
    </citation>
    <scope>NUCLEOTIDE SEQUENCE</scope>
    <source>
        <strain evidence="2">GM15</strain>
        <tissue evidence="2">Leaf</tissue>
    </source>
</reference>
<dbReference type="GO" id="GO:0005730">
    <property type="term" value="C:nucleolus"/>
    <property type="evidence" value="ECO:0007669"/>
    <property type="project" value="TreeGrafter"/>
</dbReference>
<feature type="region of interest" description="Disordered" evidence="1">
    <location>
        <begin position="1"/>
        <end position="21"/>
    </location>
</feature>